<feature type="region of interest" description="Disordered" evidence="5">
    <location>
        <begin position="428"/>
        <end position="465"/>
    </location>
</feature>
<dbReference type="InterPro" id="IPR011011">
    <property type="entry name" value="Znf_FYVE_PHD"/>
</dbReference>
<dbReference type="STRING" id="45354.A0A1L0BJA3"/>
<dbReference type="GO" id="GO:0032266">
    <property type="term" value="F:phosphatidylinositol-3-phosphate binding"/>
    <property type="evidence" value="ECO:0007669"/>
    <property type="project" value="UniProtKB-ARBA"/>
</dbReference>
<feature type="domain" description="FYVE-type" evidence="6">
    <location>
        <begin position="377"/>
        <end position="415"/>
    </location>
</feature>
<dbReference type="InterPro" id="IPR017455">
    <property type="entry name" value="Znf_FYVE-rel"/>
</dbReference>
<gene>
    <name evidence="7" type="ORF">SAMEA4029010_CIC11G00000000348</name>
</gene>
<feature type="region of interest" description="Disordered" evidence="5">
    <location>
        <begin position="284"/>
        <end position="307"/>
    </location>
</feature>
<dbReference type="InterPro" id="IPR000306">
    <property type="entry name" value="Znf_FYVE"/>
</dbReference>
<dbReference type="OrthoDB" id="5352132at2759"/>
<evidence type="ECO:0000313" key="7">
    <source>
        <dbReference type="EMBL" id="SGZ51449.1"/>
    </source>
</evidence>
<feature type="region of interest" description="Disordered" evidence="5">
    <location>
        <begin position="186"/>
        <end position="223"/>
    </location>
</feature>
<organism evidence="7 8">
    <name type="scientific">Sungouiella intermedia</name>
    <dbReference type="NCBI Taxonomy" id="45354"/>
    <lineage>
        <taxon>Eukaryota</taxon>
        <taxon>Fungi</taxon>
        <taxon>Dikarya</taxon>
        <taxon>Ascomycota</taxon>
        <taxon>Saccharomycotina</taxon>
        <taxon>Pichiomycetes</taxon>
        <taxon>Metschnikowiaceae</taxon>
        <taxon>Sungouiella</taxon>
    </lineage>
</organism>
<evidence type="ECO:0000256" key="2">
    <source>
        <dbReference type="ARBA" id="ARBA00022771"/>
    </source>
</evidence>
<dbReference type="SUPFAM" id="SSF57903">
    <property type="entry name" value="FYVE/PHD zinc finger"/>
    <property type="match status" value="1"/>
</dbReference>
<feature type="compositionally biased region" description="Low complexity" evidence="5">
    <location>
        <begin position="433"/>
        <end position="465"/>
    </location>
</feature>
<reference evidence="7 8" key="1">
    <citation type="submission" date="2016-10" db="EMBL/GenBank/DDBJ databases">
        <authorList>
            <person name="de Groot N.N."/>
        </authorList>
    </citation>
    <scope>NUCLEOTIDE SEQUENCE [LARGE SCALE GENOMIC DNA]</scope>
    <source>
        <strain evidence="7 8">CBS 141442</strain>
    </source>
</reference>
<sequence>MTEEQDSASVEELPPFSFLKKPIKNIYATSVISSILNKTSPDKKPPAKATFNNIDYDEQIRAPRMSGVNHYTYEPESPRPFTDRKNLTLGLSRSTSHELVLMLAQKNDTNGDDETAATSTEQTSQYLPATADLNQSTRRNLEPVKPRSGMIINAVLTYASNRYFELDEGKVVEGQVHGDTEIRDLSTGNETRVNGNGNGNGQEAHGVGANNENNMKRSDGSDTSMNRSYVGAMKGSDVLSKLDTGSDCLDNTVLLDRLDRLDRLEHTKLMRAMHNLNSNTMTTERTEVKDEVGGRVRSPTMGAKGPGVQQVYNLKKPLCTPAVLRPTNDEDEMDMDHSLELEVLTPMVQIDKYPFQLPDSYDQYTQQEPTHNHWMPNNLLDHCMKCFEVFGNFFTPQRKRRHHCRFCGMLFCQDCLHKSKEMHYFQVTTPEESTTGQNGTSDSQTTTSSRRAYSGSSNASHASSTTSTIKSGLLDDAVGGVMMDSKARFVVPLFPNLVGGAGVLMLHPRFKQCKTCKTCGANYQRLVNAINQRLRASEESEAPYVFIENPYTSTTYVGTLVHSSVNRADKNPQEERRASLVNNVPSDWTWSSF</sequence>
<dbReference type="GO" id="GO:0008270">
    <property type="term" value="F:zinc ion binding"/>
    <property type="evidence" value="ECO:0007669"/>
    <property type="project" value="UniProtKB-KW"/>
</dbReference>
<keyword evidence="8" id="KW-1185">Reference proteome</keyword>
<feature type="compositionally biased region" description="Polar residues" evidence="5">
    <location>
        <begin position="186"/>
        <end position="195"/>
    </location>
</feature>
<dbReference type="Proteomes" id="UP000182334">
    <property type="component" value="Chromosome III"/>
</dbReference>
<evidence type="ECO:0000256" key="1">
    <source>
        <dbReference type="ARBA" id="ARBA00022723"/>
    </source>
</evidence>
<evidence type="ECO:0000256" key="4">
    <source>
        <dbReference type="PROSITE-ProRule" id="PRU00091"/>
    </source>
</evidence>
<keyword evidence="3" id="KW-0862">Zinc</keyword>
<proteinExistence type="predicted"/>
<keyword evidence="1" id="KW-0479">Metal-binding</keyword>
<dbReference type="PANTHER" id="PTHR23164">
    <property type="entry name" value="EARLY ENDOSOME ANTIGEN 1"/>
    <property type="match status" value="1"/>
</dbReference>
<name>A0A1L0BJA3_9ASCO</name>
<evidence type="ECO:0000259" key="6">
    <source>
        <dbReference type="PROSITE" id="PS50178"/>
    </source>
</evidence>
<evidence type="ECO:0000256" key="3">
    <source>
        <dbReference type="ARBA" id="ARBA00022833"/>
    </source>
</evidence>
<dbReference type="InterPro" id="IPR013083">
    <property type="entry name" value="Znf_RING/FYVE/PHD"/>
</dbReference>
<dbReference type="Pfam" id="PF01363">
    <property type="entry name" value="FYVE"/>
    <property type="match status" value="1"/>
</dbReference>
<dbReference type="PROSITE" id="PS50178">
    <property type="entry name" value="ZF_FYVE"/>
    <property type="match status" value="1"/>
</dbReference>
<feature type="compositionally biased region" description="Basic and acidic residues" evidence="5">
    <location>
        <begin position="284"/>
        <end position="294"/>
    </location>
</feature>
<dbReference type="EMBL" id="LT635758">
    <property type="protein sequence ID" value="SGZ51449.1"/>
    <property type="molecule type" value="Genomic_DNA"/>
</dbReference>
<evidence type="ECO:0000256" key="5">
    <source>
        <dbReference type="SAM" id="MobiDB-lite"/>
    </source>
</evidence>
<evidence type="ECO:0000313" key="8">
    <source>
        <dbReference type="Proteomes" id="UP000182334"/>
    </source>
</evidence>
<dbReference type="Gene3D" id="3.30.40.10">
    <property type="entry name" value="Zinc/RING finger domain, C3HC4 (zinc finger)"/>
    <property type="match status" value="1"/>
</dbReference>
<protein>
    <submittedName>
        <fullName evidence="7">CIC11C00000000348</fullName>
    </submittedName>
</protein>
<dbReference type="AlphaFoldDB" id="A0A1L0BJA3"/>
<keyword evidence="2 4" id="KW-0863">Zinc-finger</keyword>
<accession>A0A1L0BJA3</accession>
<dbReference type="CDD" id="cd00065">
    <property type="entry name" value="FYVE_like_SF"/>
    <property type="match status" value="1"/>
</dbReference>
<dbReference type="SMART" id="SM00064">
    <property type="entry name" value="FYVE"/>
    <property type="match status" value="1"/>
</dbReference>